<comment type="subcellular location">
    <subcellularLocation>
        <location evidence="1">Cell membrane</location>
        <topology evidence="1">Single-pass type II membrane protein</topology>
    </subcellularLocation>
    <subcellularLocation>
        <location evidence="3">Membrane</location>
        <topology evidence="3">Single-pass type II membrane protein</topology>
    </subcellularLocation>
</comment>
<dbReference type="PANTHER" id="PTHR43390:SF1">
    <property type="entry name" value="CHLOROPLAST PROCESSING PEPTIDASE"/>
    <property type="match status" value="1"/>
</dbReference>
<dbReference type="InterPro" id="IPR036286">
    <property type="entry name" value="LexA/Signal_pep-like_sf"/>
</dbReference>
<comment type="catalytic activity">
    <reaction evidence="3">
        <text>Cleavage of hydrophobic, N-terminal signal or leader sequences from secreted and periplasmic proteins.</text>
        <dbReference type="EC" id="3.4.21.89"/>
    </reaction>
</comment>
<keyword evidence="3" id="KW-0378">Hydrolase</keyword>
<dbReference type="GO" id="GO:0009003">
    <property type="term" value="F:signal peptidase activity"/>
    <property type="evidence" value="ECO:0007669"/>
    <property type="project" value="UniProtKB-EC"/>
</dbReference>
<dbReference type="PRINTS" id="PR00727">
    <property type="entry name" value="LEADERPTASE"/>
</dbReference>
<protein>
    <recommendedName>
        <fullName evidence="3">Signal peptidase I</fullName>
        <ecNumber evidence="3">3.4.21.89</ecNumber>
    </recommendedName>
</protein>
<dbReference type="GO" id="GO:0006465">
    <property type="term" value="P:signal peptide processing"/>
    <property type="evidence" value="ECO:0007669"/>
    <property type="project" value="InterPro"/>
</dbReference>
<comment type="caution">
    <text evidence="5">The sequence shown here is derived from an EMBL/GenBank/DDBJ whole genome shotgun (WGS) entry which is preliminary data.</text>
</comment>
<dbReference type="EMBL" id="LMXB01000057">
    <property type="protein sequence ID" value="KUO19052.1"/>
    <property type="molecule type" value="Genomic_DNA"/>
</dbReference>
<evidence type="ECO:0000256" key="3">
    <source>
        <dbReference type="RuleBase" id="RU362042"/>
    </source>
</evidence>
<accession>A0A117RZX3</accession>
<dbReference type="InterPro" id="IPR000223">
    <property type="entry name" value="Pept_S26A_signal_pept_1"/>
</dbReference>
<keyword evidence="3" id="KW-0645">Protease</keyword>
<gene>
    <name evidence="5" type="ORF">AQJ91_22835</name>
</gene>
<evidence type="ECO:0000259" key="4">
    <source>
        <dbReference type="Pfam" id="PF10502"/>
    </source>
</evidence>
<dbReference type="Proteomes" id="UP000053260">
    <property type="component" value="Unassembled WGS sequence"/>
</dbReference>
<evidence type="ECO:0000256" key="2">
    <source>
        <dbReference type="ARBA" id="ARBA00009370"/>
    </source>
</evidence>
<keyword evidence="3" id="KW-0472">Membrane</keyword>
<feature type="transmembrane region" description="Helical" evidence="3">
    <location>
        <begin position="135"/>
        <end position="161"/>
    </location>
</feature>
<evidence type="ECO:0000313" key="6">
    <source>
        <dbReference type="Proteomes" id="UP000053260"/>
    </source>
</evidence>
<evidence type="ECO:0000313" key="5">
    <source>
        <dbReference type="EMBL" id="KUO19052.1"/>
    </source>
</evidence>
<sequence>MEPSYERGDRIVFERVDGSEVRRGDVVLYAAPGRYGFDELVMQRVVGVGGDRLVCCTGGRLALNGKPLAEPYVRDGDADGARKAYDVTVPRGRLFLLGDHRANSMDSRFFEDDHDGTVAASAVRGRITEEYTAPLLLTATMLLGAGLVLTGVGLGIACLVVRRRAAAAARPPWPAPAA</sequence>
<name>A0A117RZX3_9ACTN</name>
<dbReference type="SUPFAM" id="SSF51306">
    <property type="entry name" value="LexA/Signal peptidase"/>
    <property type="match status" value="1"/>
</dbReference>
<organism evidence="5 6">
    <name type="scientific">Streptomyces dysideae</name>
    <dbReference type="NCBI Taxonomy" id="909626"/>
    <lineage>
        <taxon>Bacteria</taxon>
        <taxon>Bacillati</taxon>
        <taxon>Actinomycetota</taxon>
        <taxon>Actinomycetes</taxon>
        <taxon>Kitasatosporales</taxon>
        <taxon>Streptomycetaceae</taxon>
        <taxon>Streptomyces</taxon>
    </lineage>
</organism>
<evidence type="ECO:0000256" key="1">
    <source>
        <dbReference type="ARBA" id="ARBA00004401"/>
    </source>
</evidence>
<proteinExistence type="inferred from homology"/>
<dbReference type="InterPro" id="IPR019533">
    <property type="entry name" value="Peptidase_S26"/>
</dbReference>
<dbReference type="GO" id="GO:0004252">
    <property type="term" value="F:serine-type endopeptidase activity"/>
    <property type="evidence" value="ECO:0007669"/>
    <property type="project" value="InterPro"/>
</dbReference>
<dbReference type="Pfam" id="PF10502">
    <property type="entry name" value="Peptidase_S26"/>
    <property type="match status" value="1"/>
</dbReference>
<reference evidence="5 6" key="1">
    <citation type="submission" date="2015-10" db="EMBL/GenBank/DDBJ databases">
        <title>Draft genome sequence of Streptomyces sp. RV15, isolated from a marine sponge.</title>
        <authorList>
            <person name="Ruckert C."/>
            <person name="Abdelmohsen U.R."/>
            <person name="Winkler A."/>
            <person name="Hentschel U."/>
            <person name="Kalinowski J."/>
            <person name="Kampfer P."/>
            <person name="Glaeser S."/>
        </authorList>
    </citation>
    <scope>NUCLEOTIDE SEQUENCE [LARGE SCALE GENOMIC DNA]</scope>
    <source>
        <strain evidence="5 6">RV15</strain>
    </source>
</reference>
<dbReference type="NCBIfam" id="TIGR02227">
    <property type="entry name" value="sigpep_I_bact"/>
    <property type="match status" value="1"/>
</dbReference>
<dbReference type="PANTHER" id="PTHR43390">
    <property type="entry name" value="SIGNAL PEPTIDASE I"/>
    <property type="match status" value="1"/>
</dbReference>
<comment type="similarity">
    <text evidence="2 3">Belongs to the peptidase S26 family.</text>
</comment>
<keyword evidence="6" id="KW-1185">Reference proteome</keyword>
<dbReference type="STRING" id="909626.AQJ91_22835"/>
<dbReference type="EC" id="3.4.21.89" evidence="3"/>
<dbReference type="Gene3D" id="2.10.109.10">
    <property type="entry name" value="Umud Fragment, subunit A"/>
    <property type="match status" value="1"/>
</dbReference>
<dbReference type="GO" id="GO:0005886">
    <property type="term" value="C:plasma membrane"/>
    <property type="evidence" value="ECO:0007669"/>
    <property type="project" value="UniProtKB-SubCell"/>
</dbReference>
<dbReference type="CDD" id="cd06530">
    <property type="entry name" value="S26_SPase_I"/>
    <property type="match status" value="1"/>
</dbReference>
<dbReference type="AlphaFoldDB" id="A0A117RZX3"/>
<keyword evidence="3" id="KW-0812">Transmembrane</keyword>
<feature type="domain" description="Peptidase S26" evidence="4">
    <location>
        <begin position="1"/>
        <end position="128"/>
    </location>
</feature>
<keyword evidence="3" id="KW-1133">Transmembrane helix</keyword>